<dbReference type="GO" id="GO:0000166">
    <property type="term" value="F:nucleotide binding"/>
    <property type="evidence" value="ECO:0007669"/>
    <property type="project" value="UniProtKB-KW"/>
</dbReference>
<dbReference type="OrthoDB" id="5853397at2759"/>
<comment type="catalytic activity">
    <reaction evidence="5">
        <text>a 5'-end NAD(+)-phospho-ribonucleoside in mRNA + H2O = a 5'-end phospho-ribonucleoside in mRNA + NAD(+) + H(+)</text>
        <dbReference type="Rhea" id="RHEA:60880"/>
        <dbReference type="Rhea" id="RHEA-COMP:15692"/>
        <dbReference type="Rhea" id="RHEA-COMP:15698"/>
        <dbReference type="ChEBI" id="CHEBI:15377"/>
        <dbReference type="ChEBI" id="CHEBI:15378"/>
        <dbReference type="ChEBI" id="CHEBI:57540"/>
        <dbReference type="ChEBI" id="CHEBI:138282"/>
        <dbReference type="ChEBI" id="CHEBI:144029"/>
    </reaction>
    <physiologicalReaction direction="left-to-right" evidence="5">
        <dbReference type="Rhea" id="RHEA:60881"/>
    </physiologicalReaction>
</comment>
<dbReference type="PANTHER" id="PTHR12395">
    <property type="entry name" value="DOM-3 RELATED"/>
    <property type="match status" value="1"/>
</dbReference>
<proteinExistence type="inferred from homology"/>
<dbReference type="EMBL" id="BPQB01000001">
    <property type="protein sequence ID" value="GJE84875.1"/>
    <property type="molecule type" value="Genomic_DNA"/>
</dbReference>
<name>A0A9P3FYW6_9APHY</name>
<keyword evidence="6" id="KW-0378">Hydrolase</keyword>
<feature type="domain" description="RAI1-like" evidence="7">
    <location>
        <begin position="45"/>
        <end position="272"/>
    </location>
</feature>
<evidence type="ECO:0000259" key="7">
    <source>
        <dbReference type="Pfam" id="PF08652"/>
    </source>
</evidence>
<evidence type="ECO:0000256" key="1">
    <source>
        <dbReference type="ARBA" id="ARBA00001968"/>
    </source>
</evidence>
<dbReference type="PANTHER" id="PTHR12395:SF9">
    <property type="entry name" value="DECAPPING AND EXORIBONUCLEASE PROTEIN"/>
    <property type="match status" value="1"/>
</dbReference>
<comment type="catalytic activity">
    <reaction evidence="3">
        <text>a 5'-end (N(7)-methyl 5'-triphosphoguanosine)-ribonucleoside-ribonucleotide in mRNA + H2O = a (N(7)-methyl 5'-triphosphoguanosine)-nucleoside + a 5'-end phospho-ribonucleoside in mRNA + H(+)</text>
        <dbReference type="Rhea" id="RHEA:66928"/>
        <dbReference type="Rhea" id="RHEA-COMP:15692"/>
        <dbReference type="Rhea" id="RHEA-COMP:17313"/>
        <dbReference type="ChEBI" id="CHEBI:15377"/>
        <dbReference type="ChEBI" id="CHEBI:15378"/>
        <dbReference type="ChEBI" id="CHEBI:138282"/>
        <dbReference type="ChEBI" id="CHEBI:172876"/>
        <dbReference type="ChEBI" id="CHEBI:172877"/>
    </reaction>
    <physiologicalReaction direction="left-to-right" evidence="3">
        <dbReference type="Rhea" id="RHEA:66929"/>
    </physiologicalReaction>
</comment>
<comment type="caution">
    <text evidence="8">The sequence shown here is derived from an EMBL/GenBank/DDBJ whole genome shotgun (WGS) entry which is preliminary data.</text>
</comment>
<evidence type="ECO:0000256" key="3">
    <source>
        <dbReference type="ARBA" id="ARBA00044676"/>
    </source>
</evidence>
<accession>A0A9P3FYW6</accession>
<dbReference type="InterPro" id="IPR039039">
    <property type="entry name" value="RAI1-like_fam"/>
</dbReference>
<dbReference type="Proteomes" id="UP000703269">
    <property type="component" value="Unassembled WGS sequence"/>
</dbReference>
<keyword evidence="9" id="KW-1185">Reference proteome</keyword>
<keyword evidence="6" id="KW-0539">Nucleus</keyword>
<evidence type="ECO:0000313" key="9">
    <source>
        <dbReference type="Proteomes" id="UP000703269"/>
    </source>
</evidence>
<dbReference type="GO" id="GO:0005829">
    <property type="term" value="C:cytosol"/>
    <property type="evidence" value="ECO:0007669"/>
    <property type="project" value="TreeGrafter"/>
</dbReference>
<dbReference type="GO" id="GO:0005634">
    <property type="term" value="C:nucleus"/>
    <property type="evidence" value="ECO:0007669"/>
    <property type="project" value="UniProtKB-SubCell"/>
</dbReference>
<comment type="catalytic activity">
    <reaction evidence="4">
        <text>a 5'-end triphospho-ribonucleoside in mRNA + H2O = a 5'-end phospho-ribonucleoside in mRNA + diphosphate + H(+)</text>
        <dbReference type="Rhea" id="RHEA:78683"/>
        <dbReference type="Rhea" id="RHEA-COMP:15692"/>
        <dbReference type="Rhea" id="RHEA-COMP:17164"/>
        <dbReference type="ChEBI" id="CHEBI:15377"/>
        <dbReference type="ChEBI" id="CHEBI:15378"/>
        <dbReference type="ChEBI" id="CHEBI:33019"/>
        <dbReference type="ChEBI" id="CHEBI:138282"/>
        <dbReference type="ChEBI" id="CHEBI:167618"/>
    </reaction>
    <physiologicalReaction direction="left-to-right" evidence="4">
        <dbReference type="Rhea" id="RHEA:78684"/>
    </physiologicalReaction>
</comment>
<keyword evidence="6" id="KW-0479">Metal-binding</keyword>
<dbReference type="EC" id="3.6.1.-" evidence="6"/>
<organism evidence="8 9">
    <name type="scientific">Phanerochaete sordida</name>
    <dbReference type="NCBI Taxonomy" id="48140"/>
    <lineage>
        <taxon>Eukaryota</taxon>
        <taxon>Fungi</taxon>
        <taxon>Dikarya</taxon>
        <taxon>Basidiomycota</taxon>
        <taxon>Agaricomycotina</taxon>
        <taxon>Agaricomycetes</taxon>
        <taxon>Polyporales</taxon>
        <taxon>Phanerochaetaceae</taxon>
        <taxon>Phanerochaete</taxon>
    </lineage>
</organism>
<dbReference type="GO" id="GO:0046872">
    <property type="term" value="F:metal ion binding"/>
    <property type="evidence" value="ECO:0007669"/>
    <property type="project" value="UniProtKB-KW"/>
</dbReference>
<dbReference type="InterPro" id="IPR013961">
    <property type="entry name" value="RAI1"/>
</dbReference>
<comment type="similarity">
    <text evidence="2 6">Belongs to the DXO/Dom3Z family.</text>
</comment>
<dbReference type="Pfam" id="PF08652">
    <property type="entry name" value="RAI1"/>
    <property type="match status" value="1"/>
</dbReference>
<protein>
    <recommendedName>
        <fullName evidence="6">Decapping nuclease</fullName>
        <ecNumber evidence="6">3.6.1.-</ecNumber>
    </recommendedName>
</protein>
<comment type="function">
    <text evidence="6">Decapping enzyme for NAD-capped RNAs: specifically hydrolyzes the nicotinamide adenine dinucleotide (NAD) cap from a subset of RNAs by removing the entire NAD moiety from the 5'-end of an NAD-capped RNA.</text>
</comment>
<keyword evidence="6" id="KW-0540">Nuclease</keyword>
<keyword evidence="6" id="KW-0547">Nucleotide-binding</keyword>
<comment type="cofactor">
    <cofactor evidence="1 6">
        <name>a divalent metal cation</name>
        <dbReference type="ChEBI" id="CHEBI:60240"/>
    </cofactor>
</comment>
<evidence type="ECO:0000256" key="5">
    <source>
        <dbReference type="ARBA" id="ARBA00048124"/>
    </source>
</evidence>
<dbReference type="GO" id="GO:0003723">
    <property type="term" value="F:RNA binding"/>
    <property type="evidence" value="ECO:0007669"/>
    <property type="project" value="UniProtKB-KW"/>
</dbReference>
<keyword evidence="6" id="KW-0694">RNA-binding</keyword>
<evidence type="ECO:0000256" key="4">
    <source>
        <dbReference type="ARBA" id="ARBA00044692"/>
    </source>
</evidence>
<reference evidence="8 9" key="1">
    <citation type="submission" date="2021-08" db="EMBL/GenBank/DDBJ databases">
        <title>Draft Genome Sequence of Phanerochaete sordida strain YK-624.</title>
        <authorList>
            <person name="Mori T."/>
            <person name="Dohra H."/>
            <person name="Suzuki T."/>
            <person name="Kawagishi H."/>
            <person name="Hirai H."/>
        </authorList>
    </citation>
    <scope>NUCLEOTIDE SEQUENCE [LARGE SCALE GENOMIC DNA]</scope>
    <source>
        <strain evidence="8 9">YK-624</strain>
    </source>
</reference>
<gene>
    <name evidence="8" type="ORF">PsYK624_009510</name>
</gene>
<dbReference type="GO" id="GO:0004518">
    <property type="term" value="F:nuclease activity"/>
    <property type="evidence" value="ECO:0007669"/>
    <property type="project" value="UniProtKB-KW"/>
</dbReference>
<dbReference type="AlphaFoldDB" id="A0A9P3FYW6"/>
<sequence>MITSIGRPAAVLPVYLRSAVRAARWDSITPPRVLRPQPPEFTPVEHIAHFSWDAPFSTIRYDLSNLGKFGEPTPNAQLLTGRRTFLQRNYDNNVAGHPRPLSYIVKACRAMGTLDHVKAADVVTWRGILKNIMVGRSLQLRFSFKHRALYLDEVDKHGDRVLRGQLRDGYHGYSFENLCDEEPEEIPSLVEWCCVCSRMLGGLRLVFGAEVDCVHGEYDGTSRNLVELKTRPQRNRRSGGQRRLWFVQSYLAGVPKLYVGFRSTSFTLTRGAWVSLADLLPPPETMNMMHRRLHNVLTELRIFCEIRAQVSASAPRELWTATVKNGVLTPPAFDGYASPTKRSPRLREEAQLMFPHSDTVMQTRQRT</sequence>
<dbReference type="GO" id="GO:0034353">
    <property type="term" value="F:mRNA 5'-diphosphatase activity"/>
    <property type="evidence" value="ECO:0007669"/>
    <property type="project" value="TreeGrafter"/>
</dbReference>
<evidence type="ECO:0000313" key="8">
    <source>
        <dbReference type="EMBL" id="GJE84875.1"/>
    </source>
</evidence>
<comment type="subcellular location">
    <subcellularLocation>
        <location evidence="6">Nucleus</location>
    </subcellularLocation>
</comment>
<evidence type="ECO:0000256" key="2">
    <source>
        <dbReference type="ARBA" id="ARBA00006562"/>
    </source>
</evidence>
<dbReference type="GO" id="GO:0000956">
    <property type="term" value="P:nuclear-transcribed mRNA catabolic process"/>
    <property type="evidence" value="ECO:0007669"/>
    <property type="project" value="TreeGrafter"/>
</dbReference>
<dbReference type="GO" id="GO:0110155">
    <property type="term" value="P:NAD-cap decapping"/>
    <property type="evidence" value="ECO:0007669"/>
    <property type="project" value="TreeGrafter"/>
</dbReference>
<evidence type="ECO:0000256" key="6">
    <source>
        <dbReference type="RuleBase" id="RU367113"/>
    </source>
</evidence>